<dbReference type="InterPro" id="IPR029063">
    <property type="entry name" value="SAM-dependent_MTases_sf"/>
</dbReference>
<reference evidence="1 2" key="1">
    <citation type="submission" date="2022-10" db="EMBL/GenBank/DDBJ databases">
        <title>Alteromonas sp. chi3 Genome sequencing.</title>
        <authorList>
            <person name="Park S."/>
        </authorList>
    </citation>
    <scope>NUCLEOTIDE SEQUENCE [LARGE SCALE GENOMIC DNA]</scope>
    <source>
        <strain evidence="2">chi3</strain>
    </source>
</reference>
<dbReference type="SUPFAM" id="SSF53335">
    <property type="entry name" value="S-adenosyl-L-methionine-dependent methyltransferases"/>
    <property type="match status" value="1"/>
</dbReference>
<name>A0ABT5L3Q3_9ALTE</name>
<keyword evidence="2" id="KW-1185">Reference proteome</keyword>
<proteinExistence type="predicted"/>
<dbReference type="EMBL" id="JAQQXP010000001">
    <property type="protein sequence ID" value="MDC8831670.1"/>
    <property type="molecule type" value="Genomic_DNA"/>
</dbReference>
<evidence type="ECO:0008006" key="3">
    <source>
        <dbReference type="Google" id="ProtNLM"/>
    </source>
</evidence>
<evidence type="ECO:0000313" key="1">
    <source>
        <dbReference type="EMBL" id="MDC8831670.1"/>
    </source>
</evidence>
<accession>A0ABT5L3Q3</accession>
<protein>
    <recommendedName>
        <fullName evidence="3">Methyltransferase domain-containing protein</fullName>
    </recommendedName>
</protein>
<comment type="caution">
    <text evidence="1">The sequence shown here is derived from an EMBL/GenBank/DDBJ whole genome shotgun (WGS) entry which is preliminary data.</text>
</comment>
<evidence type="ECO:0000313" key="2">
    <source>
        <dbReference type="Proteomes" id="UP001218788"/>
    </source>
</evidence>
<dbReference type="RefSeq" id="WP_273641106.1">
    <property type="nucleotide sequence ID" value="NZ_JAQQXP010000001.1"/>
</dbReference>
<sequence>MIDEKQDWNAYWQTSQDSHEVYVSREGKNKDKLGALWQSVFAQFNAKDCIVDIASGAGSVYRSIEYKRFNNLIAIDGSAAALQALQHDMPTVDVIEHDISQPVATLPEVKHIVSQFGIEYGGIDAFEAALSKLSDGGTLTCLCHSDDSLIQRQQKRQLASIDVLESTHFIVLAIDCVKAIYANDQPAIAKAINAFRVAEPIVAQFAVEHSETIAAYIHMSLKEIMVNLNKYAEQDVLNWCDQATQKCNDIANRGRIIRGAALNQEKLEALQQLFNSFAMQNFKADTFMDTQRKSVIGLLLSATK</sequence>
<organism evidence="1 2">
    <name type="scientific">Alteromonas gilva</name>
    <dbReference type="NCBI Taxonomy" id="2987522"/>
    <lineage>
        <taxon>Bacteria</taxon>
        <taxon>Pseudomonadati</taxon>
        <taxon>Pseudomonadota</taxon>
        <taxon>Gammaproteobacteria</taxon>
        <taxon>Alteromonadales</taxon>
        <taxon>Alteromonadaceae</taxon>
        <taxon>Alteromonas/Salinimonas group</taxon>
        <taxon>Alteromonas</taxon>
    </lineage>
</organism>
<gene>
    <name evidence="1" type="ORF">OIK42_12965</name>
</gene>
<dbReference type="Gene3D" id="3.40.50.150">
    <property type="entry name" value="Vaccinia Virus protein VP39"/>
    <property type="match status" value="1"/>
</dbReference>
<dbReference type="Proteomes" id="UP001218788">
    <property type="component" value="Unassembled WGS sequence"/>
</dbReference>